<organism evidence="1 2">
    <name type="scientific">Terrisporobacter muris</name>
    <dbReference type="NCBI Taxonomy" id="2963284"/>
    <lineage>
        <taxon>Bacteria</taxon>
        <taxon>Bacillati</taxon>
        <taxon>Bacillota</taxon>
        <taxon>Clostridia</taxon>
        <taxon>Peptostreptococcales</taxon>
        <taxon>Peptostreptococcaceae</taxon>
        <taxon>Terrisporobacter</taxon>
    </lineage>
</organism>
<gene>
    <name evidence="1" type="ORF">NSA58_04295</name>
</gene>
<proteinExistence type="predicted"/>
<name>A0A9X2S0L4_9FIRM</name>
<dbReference type="EMBL" id="JANKBY010000030">
    <property type="protein sequence ID" value="MCR1822000.1"/>
    <property type="molecule type" value="Genomic_DNA"/>
</dbReference>
<dbReference type="RefSeq" id="WP_257560144.1">
    <property type="nucleotide sequence ID" value="NZ_JANKBY010000030.1"/>
</dbReference>
<dbReference type="Proteomes" id="UP001140817">
    <property type="component" value="Unassembled WGS sequence"/>
</dbReference>
<evidence type="ECO:0000313" key="2">
    <source>
        <dbReference type="Proteomes" id="UP001140817"/>
    </source>
</evidence>
<evidence type="ECO:0008006" key="3">
    <source>
        <dbReference type="Google" id="ProtNLM"/>
    </source>
</evidence>
<evidence type="ECO:0000313" key="1">
    <source>
        <dbReference type="EMBL" id="MCR1822000.1"/>
    </source>
</evidence>
<keyword evidence="2" id="KW-1185">Reference proteome</keyword>
<protein>
    <recommendedName>
        <fullName evidence="3">DUF3168 domain-containing protein</fullName>
    </recommendedName>
</protein>
<comment type="caution">
    <text evidence="1">The sequence shown here is derived from an EMBL/GenBank/DDBJ whole genome shotgun (WGS) entry which is preliminary data.</text>
</comment>
<accession>A0A9X2S0L4</accession>
<sequence length="135" mass="15991">MIEQALRYELNKINELENKIFPTNAPEGQKAPYLVYISNNKYLKDLDGVTKDRECYLILNVLCNSYSEMKNITKKIENIINKFPLTRIGKENLYIQDITLSDISESYEEQLKLQRGIIPFTIYYKEEQNTWLQEV</sequence>
<dbReference type="AlphaFoldDB" id="A0A9X2S0L4"/>
<reference evidence="1" key="1">
    <citation type="submission" date="2022-07" db="EMBL/GenBank/DDBJ databases">
        <title>Enhanced cultured diversity of the mouse gut microbiota enables custom-made synthetic communities.</title>
        <authorList>
            <person name="Afrizal A."/>
        </authorList>
    </citation>
    <scope>NUCLEOTIDE SEQUENCE</scope>
    <source>
        <strain evidence="1">DSM 29186</strain>
    </source>
</reference>